<dbReference type="GO" id="GO:0004815">
    <property type="term" value="F:aspartate-tRNA ligase activity"/>
    <property type="evidence" value="ECO:0007669"/>
    <property type="project" value="UniProtKB-UniRule"/>
</dbReference>
<comment type="subunit">
    <text evidence="7">Homodimer.</text>
</comment>
<feature type="binding site" evidence="7">
    <location>
        <begin position="223"/>
        <end position="225"/>
    </location>
    <ligand>
        <name>ATP</name>
        <dbReference type="ChEBI" id="CHEBI:30616"/>
    </ligand>
</feature>
<keyword evidence="3 7" id="KW-0547">Nucleotide-binding</keyword>
<dbReference type="Pfam" id="PF01336">
    <property type="entry name" value="tRNA_anti-codon"/>
    <property type="match status" value="1"/>
</dbReference>
<comment type="catalytic activity">
    <reaction evidence="7">
        <text>tRNA(Asx) + L-aspartate + ATP = L-aspartyl-tRNA(Asx) + AMP + diphosphate</text>
        <dbReference type="Rhea" id="RHEA:18349"/>
        <dbReference type="Rhea" id="RHEA-COMP:9710"/>
        <dbReference type="Rhea" id="RHEA-COMP:9711"/>
        <dbReference type="ChEBI" id="CHEBI:29991"/>
        <dbReference type="ChEBI" id="CHEBI:30616"/>
        <dbReference type="ChEBI" id="CHEBI:33019"/>
        <dbReference type="ChEBI" id="CHEBI:78442"/>
        <dbReference type="ChEBI" id="CHEBI:78516"/>
        <dbReference type="ChEBI" id="CHEBI:456215"/>
        <dbReference type="EC" id="6.1.1.23"/>
    </reaction>
</comment>
<evidence type="ECO:0000256" key="3">
    <source>
        <dbReference type="ARBA" id="ARBA00022741"/>
    </source>
</evidence>
<keyword evidence="5 7" id="KW-0648">Protein biosynthesis</keyword>
<dbReference type="Proteomes" id="UP000886070">
    <property type="component" value="Unassembled WGS sequence"/>
</dbReference>
<dbReference type="SUPFAM" id="SSF50249">
    <property type="entry name" value="Nucleic acid-binding proteins"/>
    <property type="match status" value="1"/>
</dbReference>
<dbReference type="GO" id="GO:0006422">
    <property type="term" value="P:aspartyl-tRNA aminoacylation"/>
    <property type="evidence" value="ECO:0007669"/>
    <property type="project" value="UniProtKB-UniRule"/>
</dbReference>
<name>A0A7V5I0J7_UNCAE</name>
<feature type="binding site" evidence="7">
    <location>
        <begin position="534"/>
        <end position="537"/>
    </location>
    <ligand>
        <name>ATP</name>
        <dbReference type="ChEBI" id="CHEBI:30616"/>
    </ligand>
</feature>
<comment type="caution">
    <text evidence="7">Lacks conserved residue(s) required for the propagation of feature annotation.</text>
</comment>
<dbReference type="Gene3D" id="3.30.1360.30">
    <property type="entry name" value="GAD-like domain"/>
    <property type="match status" value="1"/>
</dbReference>
<feature type="site" description="Important for tRNA non-discrimination" evidence="7">
    <location>
        <position position="33"/>
    </location>
</feature>
<evidence type="ECO:0000256" key="2">
    <source>
        <dbReference type="ARBA" id="ARBA00022598"/>
    </source>
</evidence>
<feature type="binding site" evidence="7">
    <location>
        <position position="177"/>
    </location>
    <ligand>
        <name>L-aspartate</name>
        <dbReference type="ChEBI" id="CHEBI:29991"/>
    </ligand>
</feature>
<proteinExistence type="inferred from homology"/>
<comment type="similarity">
    <text evidence="1 7">Belongs to the class-II aminoacyl-tRNA synthetase family. Type 1 subfamily.</text>
</comment>
<feature type="binding site" evidence="7">
    <location>
        <position position="482"/>
    </location>
    <ligand>
        <name>ATP</name>
        <dbReference type="ChEBI" id="CHEBI:30616"/>
    </ligand>
</feature>
<gene>
    <name evidence="7 9" type="primary">aspS</name>
    <name evidence="9" type="ORF">ENL39_05305</name>
</gene>
<dbReference type="InterPro" id="IPR002312">
    <property type="entry name" value="Asp/Asn-tRNA-synth_IIb"/>
</dbReference>
<evidence type="ECO:0000256" key="1">
    <source>
        <dbReference type="ARBA" id="ARBA00006303"/>
    </source>
</evidence>
<dbReference type="NCBIfam" id="TIGR00459">
    <property type="entry name" value="aspS_bact"/>
    <property type="match status" value="1"/>
</dbReference>
<dbReference type="InterPro" id="IPR004365">
    <property type="entry name" value="NA-bd_OB_tRNA"/>
</dbReference>
<evidence type="ECO:0000256" key="7">
    <source>
        <dbReference type="HAMAP-Rule" id="MF_00044"/>
    </source>
</evidence>
<dbReference type="InterPro" id="IPR012340">
    <property type="entry name" value="NA-bd_OB-fold"/>
</dbReference>
<feature type="binding site" evidence="7">
    <location>
        <position position="489"/>
    </location>
    <ligand>
        <name>L-aspartate</name>
        <dbReference type="ChEBI" id="CHEBI:29991"/>
    </ligand>
</feature>
<dbReference type="SUPFAM" id="SSF55261">
    <property type="entry name" value="GAD domain-like"/>
    <property type="match status" value="1"/>
</dbReference>
<dbReference type="PROSITE" id="PS50862">
    <property type="entry name" value="AA_TRNA_LIGASE_II"/>
    <property type="match status" value="1"/>
</dbReference>
<dbReference type="InterPro" id="IPR004115">
    <property type="entry name" value="GAD-like_sf"/>
</dbReference>
<evidence type="ECO:0000313" key="9">
    <source>
        <dbReference type="EMBL" id="HHF98886.1"/>
    </source>
</evidence>
<dbReference type="Gene3D" id="3.30.930.10">
    <property type="entry name" value="Bira Bifunctional Protein, Domain 2"/>
    <property type="match status" value="1"/>
</dbReference>
<feature type="region of interest" description="Aspartate" evidence="7">
    <location>
        <begin position="201"/>
        <end position="204"/>
    </location>
</feature>
<feature type="binding site" evidence="7">
    <location>
        <position position="448"/>
    </location>
    <ligand>
        <name>L-aspartate</name>
        <dbReference type="ChEBI" id="CHEBI:29991"/>
    </ligand>
</feature>
<dbReference type="InterPro" id="IPR047089">
    <property type="entry name" value="Asp-tRNA-ligase_1_N"/>
</dbReference>
<dbReference type="InterPro" id="IPR006195">
    <property type="entry name" value="aa-tRNA-synth_II"/>
</dbReference>
<dbReference type="Gene3D" id="2.40.50.140">
    <property type="entry name" value="Nucleic acid-binding proteins"/>
    <property type="match status" value="1"/>
</dbReference>
<feature type="binding site" evidence="7">
    <location>
        <position position="223"/>
    </location>
    <ligand>
        <name>L-aspartate</name>
        <dbReference type="ChEBI" id="CHEBI:29991"/>
    </ligand>
</feature>
<comment type="subcellular location">
    <subcellularLocation>
        <location evidence="7">Cytoplasm</location>
    </subcellularLocation>
</comment>
<evidence type="ECO:0000256" key="4">
    <source>
        <dbReference type="ARBA" id="ARBA00022840"/>
    </source>
</evidence>
<dbReference type="NCBIfam" id="NF001750">
    <property type="entry name" value="PRK00476.1"/>
    <property type="match status" value="1"/>
</dbReference>
<dbReference type="CDD" id="cd04317">
    <property type="entry name" value="EcAspRS_like_N"/>
    <property type="match status" value="1"/>
</dbReference>
<dbReference type="Pfam" id="PF00152">
    <property type="entry name" value="tRNA-synt_2"/>
    <property type="match status" value="1"/>
</dbReference>
<feature type="domain" description="Aminoacyl-transfer RNA synthetases class-II family profile" evidence="8">
    <location>
        <begin position="144"/>
        <end position="553"/>
    </location>
</feature>
<reference evidence="9" key="1">
    <citation type="journal article" date="2020" name="mSystems">
        <title>Genome- and Community-Level Interaction Insights into Carbon Utilization and Element Cycling Functions of Hydrothermarchaeota in Hydrothermal Sediment.</title>
        <authorList>
            <person name="Zhou Z."/>
            <person name="Liu Y."/>
            <person name="Xu W."/>
            <person name="Pan J."/>
            <person name="Luo Z.H."/>
            <person name="Li M."/>
        </authorList>
    </citation>
    <scope>NUCLEOTIDE SEQUENCE [LARGE SCALE GENOMIC DNA]</scope>
    <source>
        <strain evidence="9">HyVt-92</strain>
    </source>
</reference>
<keyword evidence="4 7" id="KW-0067">ATP-binding</keyword>
<dbReference type="GO" id="GO:0005737">
    <property type="term" value="C:cytoplasm"/>
    <property type="evidence" value="ECO:0007669"/>
    <property type="project" value="UniProtKB-SubCell"/>
</dbReference>
<dbReference type="PANTHER" id="PTHR22594:SF5">
    <property type="entry name" value="ASPARTATE--TRNA LIGASE, MITOCHONDRIAL"/>
    <property type="match status" value="1"/>
</dbReference>
<dbReference type="EMBL" id="DRTT01000144">
    <property type="protein sequence ID" value="HHF98886.1"/>
    <property type="molecule type" value="Genomic_DNA"/>
</dbReference>
<dbReference type="EC" id="6.1.1.23" evidence="7"/>
<dbReference type="CDD" id="cd00777">
    <property type="entry name" value="AspRS_core"/>
    <property type="match status" value="1"/>
</dbReference>
<accession>A0A7V5I0J7</accession>
<dbReference type="PRINTS" id="PR01042">
    <property type="entry name" value="TRNASYNTHASP"/>
</dbReference>
<keyword evidence="2 7" id="KW-0436">Ligase</keyword>
<dbReference type="PANTHER" id="PTHR22594">
    <property type="entry name" value="ASPARTYL/LYSYL-TRNA SYNTHETASE"/>
    <property type="match status" value="1"/>
</dbReference>
<evidence type="ECO:0000256" key="6">
    <source>
        <dbReference type="ARBA" id="ARBA00023146"/>
    </source>
</evidence>
<dbReference type="GO" id="GO:0005524">
    <property type="term" value="F:ATP binding"/>
    <property type="evidence" value="ECO:0007669"/>
    <property type="project" value="UniProtKB-UniRule"/>
</dbReference>
<sequence length="587" mass="66914">MRIKRSHFCGTLGKKEVGLEVGVAGWVKRKRDHGGLVFVDLVDRSGTLQLVFDPAISKEVHSLAHSLRDGWVIAAKGKIFLRPPESVNPKISTGEIEVRVEELEVLNTSLPLPFSTEDDIDVKEEVRLKYRYIDLRRPVMQKNIRLRYEVAKATREFLDKRGFIEIETPFLTKSTPEGARDYLVPSRVNPGEFYALPQSPQLFKQIIMVAGFERYFQIVRCFRDEDLRADRQPEHTQIDIELSFINEEDIYELVEGMLKYIFEKTKGITISTPFPRMPYKDAIEKYGTDKPDLRFGMQIRDFSFLGEEGEFRVFQEIVGGGGCIKGICLPQGGSISRKELDELRLWAVNHGADDLAWFIFKDKVKSPLVKFFKDSLVEKMIKVAGAEKGDALFLIGGEREKVCEVLGNLRLHLAKKFNLIPQDKFSFLWVVDFPLFEKDEEGKLSSMHHPFTSPKEEDIPLLDKDPEKVKARAYDIVLNGEEIGGGSIRIHKRELQEKIFEILGIEKTQAREKFGFLLNALSLGAPPHGGIAMGLDRLVMILAGEKSIREVIPFPKTQKAVCLLTQAPSKVEEEQLKELHIKLDLEE</sequence>
<comment type="function">
    <text evidence="7">Aspartyl-tRNA synthetase with relaxed tRNA specificity since it is able to aspartylate not only its cognate tRNA(Asp) but also tRNA(Asn). Reaction proceeds in two steps: L-aspartate is first activated by ATP to form Asp-AMP and then transferred to the acceptor end of tRNA(Asp/Asn).</text>
</comment>
<dbReference type="GO" id="GO:0050560">
    <property type="term" value="F:aspartate-tRNA(Asn) ligase activity"/>
    <property type="evidence" value="ECO:0007669"/>
    <property type="project" value="UniProtKB-EC"/>
</dbReference>
<dbReference type="SUPFAM" id="SSF55681">
    <property type="entry name" value="Class II aaRS and biotin synthetases"/>
    <property type="match status" value="1"/>
</dbReference>
<dbReference type="Pfam" id="PF02938">
    <property type="entry name" value="GAD"/>
    <property type="match status" value="1"/>
</dbReference>
<protein>
    <recommendedName>
        <fullName evidence="7">Aspartate--tRNA(Asp/Asn) ligase</fullName>
        <ecNumber evidence="7">6.1.1.23</ecNumber>
    </recommendedName>
    <alternativeName>
        <fullName evidence="7">Aspartyl-tRNA synthetase</fullName>
        <shortName evidence="7">AspRS</shortName>
    </alternativeName>
    <alternativeName>
        <fullName evidence="7">Non-discriminating aspartyl-tRNA synthetase</fullName>
        <shortName evidence="7">ND-AspRS</shortName>
    </alternativeName>
</protein>
<dbReference type="InterPro" id="IPR047090">
    <property type="entry name" value="AspRS_core"/>
</dbReference>
<keyword evidence="6 7" id="KW-0030">Aminoacyl-tRNA synthetase</keyword>
<dbReference type="InterPro" id="IPR004364">
    <property type="entry name" value="Aa-tRNA-synt_II"/>
</dbReference>
<dbReference type="InterPro" id="IPR029351">
    <property type="entry name" value="GAD_dom"/>
</dbReference>
<dbReference type="GO" id="GO:0003676">
    <property type="term" value="F:nucleic acid binding"/>
    <property type="evidence" value="ECO:0007669"/>
    <property type="project" value="InterPro"/>
</dbReference>
<comment type="caution">
    <text evidence="9">The sequence shown here is derived from an EMBL/GenBank/DDBJ whole genome shotgun (WGS) entry which is preliminary data.</text>
</comment>
<dbReference type="AlphaFoldDB" id="A0A7V5I0J7"/>
<organism evidence="9">
    <name type="scientific">Aerophobetes bacterium</name>
    <dbReference type="NCBI Taxonomy" id="2030807"/>
    <lineage>
        <taxon>Bacteria</taxon>
        <taxon>Candidatus Aerophobota</taxon>
    </lineage>
</organism>
<dbReference type="InterPro" id="IPR004524">
    <property type="entry name" value="Asp-tRNA-ligase_1"/>
</dbReference>
<dbReference type="InterPro" id="IPR045864">
    <property type="entry name" value="aa-tRNA-synth_II/BPL/LPL"/>
</dbReference>
<keyword evidence="7" id="KW-0963">Cytoplasm</keyword>
<evidence type="ECO:0000259" key="8">
    <source>
        <dbReference type="PROSITE" id="PS50862"/>
    </source>
</evidence>
<evidence type="ECO:0000256" key="5">
    <source>
        <dbReference type="ARBA" id="ARBA00022917"/>
    </source>
</evidence>
<feature type="binding site" evidence="7">
    <location>
        <position position="232"/>
    </location>
    <ligand>
        <name>ATP</name>
        <dbReference type="ChEBI" id="CHEBI:30616"/>
    </ligand>
</feature>
<dbReference type="HAMAP" id="MF_00044">
    <property type="entry name" value="Asp_tRNA_synth_type1"/>
    <property type="match status" value="1"/>
</dbReference>